<dbReference type="EMBL" id="DABGZM010000062">
    <property type="protein sequence ID" value="HAJ0933588.1"/>
    <property type="molecule type" value="Genomic_DNA"/>
</dbReference>
<name>A0A7B3U412_ECOLX</name>
<proteinExistence type="predicted"/>
<feature type="non-terminal residue" evidence="11">
    <location>
        <position position="1"/>
    </location>
</feature>
<dbReference type="InterPro" id="IPR010522">
    <property type="entry name" value="RepC_bac"/>
</dbReference>
<sequence>IDTLCGYVWPSEASGSTMRKRRQRVREALPELVALGWTVTEFAAGKYDITRPKAAG</sequence>
<dbReference type="EMBL" id="DABBJX010000064">
    <property type="protein sequence ID" value="HAH4527013.1"/>
    <property type="molecule type" value="Genomic_DNA"/>
</dbReference>
<comment type="caution">
    <text evidence="11">The sequence shown here is derived from an EMBL/GenBank/DDBJ whole genome shotgun (WGS) entry which is preliminary data.</text>
</comment>
<accession>A0A7B3U412</accession>
<dbReference type="RefSeq" id="WP_257863739.1">
    <property type="nucleotide sequence ID" value="NZ_JAAQPA010000032.1"/>
</dbReference>
<gene>
    <name evidence="2" type="ORF">GII06_24505</name>
    <name evidence="3" type="ORF">GII06_25420</name>
    <name evidence="4" type="ORF">GRC73_24015</name>
    <name evidence="1" type="ORF">GRC89_24000</name>
    <name evidence="5" type="ORF">GRD92_23635</name>
    <name evidence="6" type="ORF">HJ774_004835</name>
    <name evidence="7" type="ORF">HL574_24440</name>
    <name evidence="8" type="ORF">HL574_25170</name>
    <name evidence="9" type="ORF">HL593_24545</name>
    <name evidence="10" type="ORF">HL593_25420</name>
    <name evidence="11" type="ORF">HL607_25510</name>
    <name evidence="12" type="ORF">HL631_25305</name>
</gene>
<evidence type="ECO:0000313" key="3">
    <source>
        <dbReference type="EMBL" id="HAH2385325.1"/>
    </source>
</evidence>
<dbReference type="EMBL" id="DABFPQ010000059">
    <property type="protein sequence ID" value="HAI8418019.1"/>
    <property type="molecule type" value="Genomic_DNA"/>
</dbReference>
<evidence type="ECO:0000313" key="6">
    <source>
        <dbReference type="EMBL" id="HAI8418019.1"/>
    </source>
</evidence>
<dbReference type="EMBL" id="DABHBH010000089">
    <property type="protein sequence ID" value="HAJ1162936.1"/>
    <property type="molecule type" value="Genomic_DNA"/>
</dbReference>
<evidence type="ECO:0000313" key="5">
    <source>
        <dbReference type="EMBL" id="HAH4560049.1"/>
    </source>
</evidence>
<evidence type="ECO:0000313" key="8">
    <source>
        <dbReference type="EMBL" id="HAJ0933709.1"/>
    </source>
</evidence>
<evidence type="ECO:0000313" key="11">
    <source>
        <dbReference type="EMBL" id="HAJ1112801.1"/>
    </source>
</evidence>
<evidence type="ECO:0000313" key="4">
    <source>
        <dbReference type="EMBL" id="HAH4527013.1"/>
    </source>
</evidence>
<dbReference type="EMBL" id="DABGZX010000122">
    <property type="protein sequence ID" value="HAJ1019157.1"/>
    <property type="molecule type" value="Genomic_DNA"/>
</dbReference>
<evidence type="ECO:0000313" key="10">
    <source>
        <dbReference type="EMBL" id="HAJ1019157.1"/>
    </source>
</evidence>
<evidence type="ECO:0000313" key="2">
    <source>
        <dbReference type="EMBL" id="HAH2385172.1"/>
    </source>
</evidence>
<dbReference type="EMBL" id="DABAPH010000071">
    <property type="protein sequence ID" value="HAH1914978.1"/>
    <property type="molecule type" value="Genomic_DNA"/>
</dbReference>
<dbReference type="Pfam" id="PF06504">
    <property type="entry name" value="RepC"/>
    <property type="match status" value="1"/>
</dbReference>
<dbReference type="EMBL" id="DABASZ010000063">
    <property type="protein sequence ID" value="HAH2385172.1"/>
    <property type="molecule type" value="Genomic_DNA"/>
</dbReference>
<dbReference type="EMBL" id="DABBKE010000064">
    <property type="protein sequence ID" value="HAH4560049.1"/>
    <property type="molecule type" value="Genomic_DNA"/>
</dbReference>
<evidence type="ECO:0000313" key="12">
    <source>
        <dbReference type="EMBL" id="HAJ1162936.1"/>
    </source>
</evidence>
<evidence type="ECO:0000313" key="1">
    <source>
        <dbReference type="EMBL" id="HAH1914978.1"/>
    </source>
</evidence>
<dbReference type="EMBL" id="DABGZM010000112">
    <property type="protein sequence ID" value="HAJ0933709.1"/>
    <property type="molecule type" value="Genomic_DNA"/>
</dbReference>
<dbReference type="EMBL" id="DABGZX010000067">
    <property type="protein sequence ID" value="HAJ1019006.1"/>
    <property type="molecule type" value="Genomic_DNA"/>
</dbReference>
<dbReference type="EMBL" id="DABHAL010000111">
    <property type="protein sequence ID" value="HAJ1112801.1"/>
    <property type="molecule type" value="Genomic_DNA"/>
</dbReference>
<organism evidence="11">
    <name type="scientific">Escherichia coli</name>
    <dbReference type="NCBI Taxonomy" id="562"/>
    <lineage>
        <taxon>Bacteria</taxon>
        <taxon>Pseudomonadati</taxon>
        <taxon>Pseudomonadota</taxon>
        <taxon>Gammaproteobacteria</taxon>
        <taxon>Enterobacterales</taxon>
        <taxon>Enterobacteriaceae</taxon>
        <taxon>Escherichia</taxon>
    </lineage>
</organism>
<evidence type="ECO:0000313" key="9">
    <source>
        <dbReference type="EMBL" id="HAJ1019006.1"/>
    </source>
</evidence>
<dbReference type="EMBL" id="DABASZ010000128">
    <property type="protein sequence ID" value="HAH2385325.1"/>
    <property type="molecule type" value="Genomic_DNA"/>
</dbReference>
<evidence type="ECO:0000313" key="7">
    <source>
        <dbReference type="EMBL" id="HAJ0933588.1"/>
    </source>
</evidence>
<reference evidence="11" key="1">
    <citation type="journal article" date="2018" name="Genome Biol.">
        <title>SKESA: strategic k-mer extension for scrupulous assemblies.</title>
        <authorList>
            <person name="Souvorov A."/>
            <person name="Agarwala R."/>
            <person name="Lipman D.J."/>
        </authorList>
    </citation>
    <scope>NUCLEOTIDE SEQUENCE</scope>
    <source>
        <strain evidence="11">EC00591</strain>
        <strain evidence="9">EC00610</strain>
        <strain evidence="7">EC00639</strain>
        <strain evidence="12">EC00674</strain>
        <strain evidence="2">EC00687</strain>
        <strain evidence="6">EC00711</strain>
        <strain evidence="1">EC00759</strain>
        <strain evidence="5">EC00760</strain>
        <strain evidence="4">EC00763</strain>
    </source>
</reference>
<dbReference type="AlphaFoldDB" id="A0A7B3U412"/>
<protein>
    <submittedName>
        <fullName evidence="11">Replication protein C</fullName>
    </submittedName>
</protein>
<reference evidence="11" key="2">
    <citation type="submission" date="2019-09" db="EMBL/GenBank/DDBJ databases">
        <authorList>
            <consortium name="NCBI Pathogen Detection Project"/>
        </authorList>
    </citation>
    <scope>NUCLEOTIDE SEQUENCE</scope>
    <source>
        <strain evidence="11">EC00591</strain>
        <strain evidence="9">EC00610</strain>
        <strain evidence="7">EC00639</strain>
        <strain evidence="12">EC00674</strain>
        <strain evidence="2">EC00687</strain>
        <strain evidence="6">EC00711</strain>
        <strain evidence="1">EC00759</strain>
        <strain evidence="5">EC00760</strain>
        <strain evidence="4">EC00763</strain>
    </source>
</reference>